<keyword evidence="1" id="KW-0812">Transmembrane</keyword>
<dbReference type="RefSeq" id="WP_257891867.1">
    <property type="nucleotide sequence ID" value="NZ_JAIMBW010000001.1"/>
</dbReference>
<keyword evidence="3" id="KW-1185">Reference proteome</keyword>
<feature type="transmembrane region" description="Helical" evidence="1">
    <location>
        <begin position="51"/>
        <end position="73"/>
    </location>
</feature>
<protein>
    <submittedName>
        <fullName evidence="2">Uncharacterized protein</fullName>
    </submittedName>
</protein>
<keyword evidence="1" id="KW-1133">Transmembrane helix</keyword>
<feature type="transmembrane region" description="Helical" evidence="1">
    <location>
        <begin position="129"/>
        <end position="153"/>
    </location>
</feature>
<evidence type="ECO:0000256" key="1">
    <source>
        <dbReference type="SAM" id="Phobius"/>
    </source>
</evidence>
<reference evidence="2 3" key="1">
    <citation type="submission" date="2021-07" db="EMBL/GenBank/DDBJ databases">
        <title>Karlodiniumbacter phycospheric gen. nov., sp. nov., a phycosphere bacterium isolated from karlodinium veneficum.</title>
        <authorList>
            <person name="Peng Y."/>
            <person name="Jiang L."/>
            <person name="Lee J."/>
        </authorList>
    </citation>
    <scope>NUCLEOTIDE SEQUENCE</scope>
    <source>
        <strain evidence="2 3">N5</strain>
    </source>
</reference>
<keyword evidence="1" id="KW-0472">Membrane</keyword>
<feature type="transmembrane region" description="Helical" evidence="1">
    <location>
        <begin position="85"/>
        <end position="109"/>
    </location>
</feature>
<name>A0A975TW70_9RHOB</name>
<proteinExistence type="predicted"/>
<dbReference type="EMBL" id="CP078073">
    <property type="protein sequence ID" value="QXL88803.1"/>
    <property type="molecule type" value="Genomic_DNA"/>
</dbReference>
<dbReference type="AlphaFoldDB" id="A0A975TW70"/>
<accession>A0A975TW70</accession>
<organism evidence="2">
    <name type="scientific">Gymnodinialimonas phycosphaerae</name>
    <dbReference type="NCBI Taxonomy" id="2841589"/>
    <lineage>
        <taxon>Bacteria</taxon>
        <taxon>Pseudomonadati</taxon>
        <taxon>Pseudomonadota</taxon>
        <taxon>Alphaproteobacteria</taxon>
        <taxon>Rhodobacterales</taxon>
        <taxon>Paracoccaceae</taxon>
        <taxon>Gymnodinialimonas</taxon>
    </lineage>
</organism>
<evidence type="ECO:0000313" key="3">
    <source>
        <dbReference type="Proteomes" id="UP000693972"/>
    </source>
</evidence>
<feature type="transmembrane region" description="Helical" evidence="1">
    <location>
        <begin position="160"/>
        <end position="180"/>
    </location>
</feature>
<feature type="transmembrane region" description="Helical" evidence="1">
    <location>
        <begin position="192"/>
        <end position="211"/>
    </location>
</feature>
<sequence>MSVSTSATTPVLWLGFGAAILVVILECAYAIILALGLSALETPNDPISDPFFTIMELLIIMMMPTFVILTIAVHTICQSQRRHHALAAIVFVTMLTTITTAVHASILLLSREAAFVDMKHVFSFEWHSVAYVLDVMAWDFFFGFFAIFLGLSFERTGLEWWIRVLLILSGVLALAGLLGASTGNMDIRNIGIVGYVGVFTISSALMASLMWRRLRLA</sequence>
<dbReference type="Proteomes" id="UP000693972">
    <property type="component" value="Unassembled WGS sequence"/>
</dbReference>
<feature type="transmembrane region" description="Helical" evidence="1">
    <location>
        <begin position="12"/>
        <end position="39"/>
    </location>
</feature>
<gene>
    <name evidence="2" type="ORF">KUL25_04605</name>
</gene>
<dbReference type="EMBL" id="JAIMBW010000001">
    <property type="protein sequence ID" value="MBY4892040.1"/>
    <property type="molecule type" value="Genomic_DNA"/>
</dbReference>
<evidence type="ECO:0000313" key="2">
    <source>
        <dbReference type="EMBL" id="QXL88803.1"/>
    </source>
</evidence>